<dbReference type="Proteomes" id="UP001165120">
    <property type="component" value="Unassembled WGS sequence"/>
</dbReference>
<comment type="caution">
    <text evidence="1">The sequence shown here is derived from an EMBL/GenBank/DDBJ whole genome shotgun (WGS) entry which is preliminary data.</text>
</comment>
<gene>
    <name evidence="1" type="ORF">Cboi02_000087400</name>
</gene>
<organism evidence="1 2">
    <name type="scientific">Candida boidinii</name>
    <name type="common">Yeast</name>
    <dbReference type="NCBI Taxonomy" id="5477"/>
    <lineage>
        <taxon>Eukaryota</taxon>
        <taxon>Fungi</taxon>
        <taxon>Dikarya</taxon>
        <taxon>Ascomycota</taxon>
        <taxon>Saccharomycotina</taxon>
        <taxon>Pichiomycetes</taxon>
        <taxon>Pichiales</taxon>
        <taxon>Pichiaceae</taxon>
        <taxon>Ogataea</taxon>
        <taxon>Ogataea/Candida clade</taxon>
    </lineage>
</organism>
<protein>
    <submittedName>
        <fullName evidence="1">Unnamed protein product</fullName>
    </submittedName>
</protein>
<evidence type="ECO:0000313" key="1">
    <source>
        <dbReference type="EMBL" id="GME67450.1"/>
    </source>
</evidence>
<reference evidence="1" key="1">
    <citation type="submission" date="2023-04" db="EMBL/GenBank/DDBJ databases">
        <title>Candida boidinii NBRC 10035.</title>
        <authorList>
            <person name="Ichikawa N."/>
            <person name="Sato H."/>
            <person name="Tonouchi N."/>
        </authorList>
    </citation>
    <scope>NUCLEOTIDE SEQUENCE</scope>
    <source>
        <strain evidence="1">NBRC 10035</strain>
    </source>
</reference>
<proteinExistence type="predicted"/>
<dbReference type="AlphaFoldDB" id="A0A9W6WFP5"/>
<accession>A0A9W6WFP5</accession>
<dbReference type="EMBL" id="BSXN01000177">
    <property type="protein sequence ID" value="GME67450.1"/>
    <property type="molecule type" value="Genomic_DNA"/>
</dbReference>
<sequence length="314" mass="36855">MLDIRNFKTFFKIKLNLFKPPTTALETDFIYHSFKQLINTHLNYNHTLASENISTDLTGNEKKDSISHNKESQPRQLYNRFYELVDFEIPRVTYYGSSEYMNQVNLLINTNGLPDYQSYVRFVSDLKDSKFFNEINHTVLDQAESNFQKLFTDNGPSNENIKYLKDSEIKKRYNISHRISKNEVLSRFRVLDNLFESLIGSCNVGYFTNPDRYLSRSEEVNIELSGNSVDTKDLLIKNDLYSNEKETNSVKMISNLLPFIQSNTSTDADLIRLNLKKCYMIKIADKQYGLDIFQDELKTEYDDNELFGFRGFYK</sequence>
<evidence type="ECO:0000313" key="2">
    <source>
        <dbReference type="Proteomes" id="UP001165120"/>
    </source>
</evidence>
<name>A0A9W6WFP5_CANBO</name>
<keyword evidence="2" id="KW-1185">Reference proteome</keyword>